<evidence type="ECO:0000313" key="2">
    <source>
        <dbReference type="Proteomes" id="UP000050509"/>
    </source>
</evidence>
<dbReference type="EMBL" id="LJCR01000025">
    <property type="protein sequence ID" value="KPV54666.1"/>
    <property type="molecule type" value="Genomic_DNA"/>
</dbReference>
<protein>
    <submittedName>
        <fullName evidence="1">Uncharacterized protein</fullName>
    </submittedName>
</protein>
<sequence length="806" mass="84978">MFLSQHLSFRTRVSLLVGICVLGISLLPPAGTQAAVTQKTIDNAITDFAKGSFQRTVLGPLQNTALSPKDVSGAIQLGPIGLLKTWVSSPFNLKKNLFKMGATAIDNRLFVIGGITPVSSSSQSVADVWSATVSQTDGSFTEDWQAEPSLPAVQGSNQTGFTTPVAAINSPGVTSVSTGNGAGYIYVIGGNASAGTFDFSSYAVRIGVVGTTGHITSWVSGPAIPSPVANDTQNISQLGLQSPAVTSLKVGNQTYVYVIGGLKRYRSGTGGQATTVSEGSKDVFYARVGSGGQLVKPSTGAAGWDKWVGIPVVGNSPTGLWDASIYSDHYLVSTGDSADMLYVAGGQLTPQTQTSLPTFNSKVYRAFVASDGKLTWDFGWQGTLPQARTAFSGVTFHGSLYAVGGLPNNSDQPDRGVLTTYVEDNMELHGFNLGEVPPGVDGGGSNFLKNDALPFARAFHATAIVPADDTSQNTAFVYVFGGRGNTADGNTGDDFGTANVIFGRIGGGEDVNTTGYASSGWFYSKPYDVDFGGTQIAQLQTIRWYSQINRTNAAGADIAVQYRISSGDTCATATWDESSWKAVKATQSDASHQSANGVNTSPPINLAARCFQYRAKLATDNYLVTPSLLNMSIDVFVPGNPDINFATNGVSPLKNGTTLTGIKVVIQNVNKFEPTLAADLDLSGSFFVDMCIFGPGETVVKPTIPFTNQNMQCSDAYADINRSLMGINSTYSVTKWLASKGANHDKSVDILSFFKTPGNYSVILVADSYNNVYEGTLGGEGNNISQTITFAVNKTGYIAYVPLVKR</sequence>
<dbReference type="Proteomes" id="UP000050509">
    <property type="component" value="Unassembled WGS sequence"/>
</dbReference>
<accession>A0A0P9D6K5</accession>
<name>A0A0P9D6K5_9CHLR</name>
<organism evidence="1 2">
    <name type="scientific">Kouleothrix aurantiaca</name>
    <dbReference type="NCBI Taxonomy" id="186479"/>
    <lineage>
        <taxon>Bacteria</taxon>
        <taxon>Bacillati</taxon>
        <taxon>Chloroflexota</taxon>
        <taxon>Chloroflexia</taxon>
        <taxon>Chloroflexales</taxon>
        <taxon>Roseiflexineae</taxon>
        <taxon>Roseiflexaceae</taxon>
        <taxon>Kouleothrix</taxon>
    </lineage>
</organism>
<dbReference type="Gene3D" id="2.120.10.80">
    <property type="entry name" value="Kelch-type beta propeller"/>
    <property type="match status" value="1"/>
</dbReference>
<reference evidence="1 2" key="1">
    <citation type="submission" date="2015-09" db="EMBL/GenBank/DDBJ databases">
        <title>Draft genome sequence of Kouleothrix aurantiaca JCM 19913.</title>
        <authorList>
            <person name="Hemp J."/>
        </authorList>
    </citation>
    <scope>NUCLEOTIDE SEQUENCE [LARGE SCALE GENOMIC DNA]</scope>
    <source>
        <strain evidence="1 2">COM-B</strain>
    </source>
</reference>
<keyword evidence="2" id="KW-1185">Reference proteome</keyword>
<evidence type="ECO:0000313" key="1">
    <source>
        <dbReference type="EMBL" id="KPV54666.1"/>
    </source>
</evidence>
<comment type="caution">
    <text evidence="1">The sequence shown here is derived from an EMBL/GenBank/DDBJ whole genome shotgun (WGS) entry which is preliminary data.</text>
</comment>
<dbReference type="InterPro" id="IPR015915">
    <property type="entry name" value="Kelch-typ_b-propeller"/>
</dbReference>
<dbReference type="AlphaFoldDB" id="A0A0P9D6K5"/>
<gene>
    <name evidence="1" type="ORF">SE17_02360</name>
</gene>
<dbReference type="SUPFAM" id="SSF117281">
    <property type="entry name" value="Kelch motif"/>
    <property type="match status" value="1"/>
</dbReference>
<proteinExistence type="predicted"/>